<reference evidence="2 3" key="2">
    <citation type="submission" date="2015-05" db="EMBL/GenBank/DDBJ databases">
        <authorList>
            <person name="Morales-Cruz A."/>
            <person name="Amrine K.C."/>
            <person name="Cantu D."/>
        </authorList>
    </citation>
    <scope>NUCLEOTIDE SEQUENCE [LARGE SCALE GENOMIC DNA]</scope>
    <source>
        <strain evidence="2">DA912</strain>
    </source>
</reference>
<dbReference type="EMBL" id="LCUC01000090">
    <property type="protein sequence ID" value="KKY37343.1"/>
    <property type="molecule type" value="Genomic_DNA"/>
</dbReference>
<protein>
    <recommendedName>
        <fullName evidence="1">2EXR domain-containing protein</fullName>
    </recommendedName>
</protein>
<gene>
    <name evidence="2" type="ORF">UCDDA912_g02688</name>
</gene>
<evidence type="ECO:0000313" key="3">
    <source>
        <dbReference type="Proteomes" id="UP000034680"/>
    </source>
</evidence>
<reference evidence="2 3" key="1">
    <citation type="submission" date="2015-05" db="EMBL/GenBank/DDBJ databases">
        <title>Distinctive expansion of gene families associated with plant cell wall degradation and secondary metabolism in the genomes of grapevine trunk pathogens.</title>
        <authorList>
            <person name="Lawrence D.P."/>
            <person name="Travadon R."/>
            <person name="Rolshausen P.E."/>
            <person name="Baumgartner K."/>
        </authorList>
    </citation>
    <scope>NUCLEOTIDE SEQUENCE [LARGE SCALE GENOMIC DNA]</scope>
    <source>
        <strain evidence="2">DA912</strain>
    </source>
</reference>
<name>A0A0G2HR66_9PEZI</name>
<organism evidence="2 3">
    <name type="scientific">Diaporthe ampelina</name>
    <dbReference type="NCBI Taxonomy" id="1214573"/>
    <lineage>
        <taxon>Eukaryota</taxon>
        <taxon>Fungi</taxon>
        <taxon>Dikarya</taxon>
        <taxon>Ascomycota</taxon>
        <taxon>Pezizomycotina</taxon>
        <taxon>Sordariomycetes</taxon>
        <taxon>Sordariomycetidae</taxon>
        <taxon>Diaporthales</taxon>
        <taxon>Diaporthaceae</taxon>
        <taxon>Diaporthe</taxon>
    </lineage>
</organism>
<comment type="caution">
    <text evidence="2">The sequence shown here is derived from an EMBL/GenBank/DDBJ whole genome shotgun (WGS) entry which is preliminary data.</text>
</comment>
<dbReference type="Proteomes" id="UP000034680">
    <property type="component" value="Unassembled WGS sequence"/>
</dbReference>
<proteinExistence type="predicted"/>
<dbReference type="PANTHER" id="PTHR35910">
    <property type="entry name" value="2EXR DOMAIN-CONTAINING PROTEIN"/>
    <property type="match status" value="1"/>
</dbReference>
<dbReference type="Pfam" id="PF20150">
    <property type="entry name" value="2EXR"/>
    <property type="match status" value="1"/>
</dbReference>
<keyword evidence="3" id="KW-1185">Reference proteome</keyword>
<dbReference type="OrthoDB" id="3540486at2759"/>
<accession>A0A0G2HR66</accession>
<sequence>MSVSLRGCRAREQEPEKTFWLEFQVCSDGHHGHHGHQPRRPGAAAEAEAPAPATFTCFGDLPVELRLKIWEHLLQPRVVIAACLDEDNAAGKRAQLARRPSLPAAPVLLRVCHEARAVALRRYERAFAWRVPAMLARPRSAPARVWFDFSRDTLLLLGELEPYDTSNINAPMVYFLDRGDARRVRHVACAFEELRFGEVESEQIFGCLFHVLDSFTGAGRLLITSTDDDLRRHTMIGCLPSSTDNVVQKIWWAWINGTSIVTSRMRDRQILMVREDGLADFVAEHV</sequence>
<dbReference type="PANTHER" id="PTHR35910:SF6">
    <property type="entry name" value="2EXR DOMAIN-CONTAINING PROTEIN"/>
    <property type="match status" value="1"/>
</dbReference>
<evidence type="ECO:0000313" key="2">
    <source>
        <dbReference type="EMBL" id="KKY37343.1"/>
    </source>
</evidence>
<dbReference type="InterPro" id="IPR045518">
    <property type="entry name" value="2EXR"/>
</dbReference>
<feature type="domain" description="2EXR" evidence="1">
    <location>
        <begin position="55"/>
        <end position="154"/>
    </location>
</feature>
<evidence type="ECO:0000259" key="1">
    <source>
        <dbReference type="Pfam" id="PF20150"/>
    </source>
</evidence>
<dbReference type="AlphaFoldDB" id="A0A0G2HR66"/>